<feature type="region of interest" description="Disordered" evidence="1">
    <location>
        <begin position="315"/>
        <end position="355"/>
    </location>
</feature>
<feature type="compositionally biased region" description="Polar residues" evidence="1">
    <location>
        <begin position="270"/>
        <end position="281"/>
    </location>
</feature>
<evidence type="ECO:0000313" key="3">
    <source>
        <dbReference type="EMBL" id="GAW83201.1"/>
    </source>
</evidence>
<reference evidence="4" key="1">
    <citation type="submission" date="2017-04" db="EMBL/GenBank/DDBJ databases">
        <title>Plasmodium gonderi genome.</title>
        <authorList>
            <person name="Arisue N."/>
            <person name="Honma H."/>
            <person name="Kawai S."/>
            <person name="Tougan T."/>
            <person name="Tanabe K."/>
            <person name="Horii T."/>
        </authorList>
    </citation>
    <scope>NUCLEOTIDE SEQUENCE [LARGE SCALE GENOMIC DNA]</scope>
    <source>
        <strain evidence="4">ATCC 30045</strain>
    </source>
</reference>
<dbReference type="AlphaFoldDB" id="A0A1Y1JL88"/>
<gene>
    <name evidence="3" type="ORF">PGO_134730</name>
</gene>
<feature type="compositionally biased region" description="Basic and acidic residues" evidence="1">
    <location>
        <begin position="376"/>
        <end position="397"/>
    </location>
</feature>
<feature type="transmembrane region" description="Helical" evidence="2">
    <location>
        <begin position="477"/>
        <end position="505"/>
    </location>
</feature>
<keyword evidence="2" id="KW-0472">Membrane</keyword>
<accession>A0A1Y1JL88</accession>
<feature type="compositionally biased region" description="Polar residues" evidence="1">
    <location>
        <begin position="220"/>
        <end position="234"/>
    </location>
</feature>
<feature type="compositionally biased region" description="Low complexity" evidence="1">
    <location>
        <begin position="342"/>
        <end position="353"/>
    </location>
</feature>
<keyword evidence="2" id="KW-0812">Transmembrane</keyword>
<name>A0A1Y1JL88_PLAGO</name>
<keyword evidence="2" id="KW-1133">Transmembrane helix</keyword>
<evidence type="ECO:0000256" key="1">
    <source>
        <dbReference type="SAM" id="MobiDB-lite"/>
    </source>
</evidence>
<comment type="caution">
    <text evidence="3">The sequence shown here is derived from an EMBL/GenBank/DDBJ whole genome shotgun (WGS) entry which is preliminary data.</text>
</comment>
<dbReference type="GeneID" id="39749944"/>
<proteinExistence type="predicted"/>
<feature type="region of interest" description="Disordered" evidence="1">
    <location>
        <begin position="111"/>
        <end position="294"/>
    </location>
</feature>
<feature type="compositionally biased region" description="Polar residues" evidence="1">
    <location>
        <begin position="118"/>
        <end position="136"/>
    </location>
</feature>
<feature type="compositionally biased region" description="Basic and acidic residues" evidence="1">
    <location>
        <begin position="244"/>
        <end position="263"/>
    </location>
</feature>
<feature type="compositionally biased region" description="Polar residues" evidence="1">
    <location>
        <begin position="323"/>
        <end position="339"/>
    </location>
</feature>
<dbReference type="EMBL" id="BDQF01000014">
    <property type="protein sequence ID" value="GAW83201.1"/>
    <property type="molecule type" value="Genomic_DNA"/>
</dbReference>
<feature type="compositionally biased region" description="Basic and acidic residues" evidence="1">
    <location>
        <begin position="137"/>
        <end position="166"/>
    </location>
</feature>
<evidence type="ECO:0000256" key="2">
    <source>
        <dbReference type="SAM" id="Phobius"/>
    </source>
</evidence>
<organism evidence="3 4">
    <name type="scientific">Plasmodium gonderi</name>
    <dbReference type="NCBI Taxonomy" id="77519"/>
    <lineage>
        <taxon>Eukaryota</taxon>
        <taxon>Sar</taxon>
        <taxon>Alveolata</taxon>
        <taxon>Apicomplexa</taxon>
        <taxon>Aconoidasida</taxon>
        <taxon>Haemosporida</taxon>
        <taxon>Plasmodiidae</taxon>
        <taxon>Plasmodium</taxon>
        <taxon>Plasmodium (Plasmodium)</taxon>
    </lineage>
</organism>
<feature type="compositionally biased region" description="Polar residues" evidence="1">
    <location>
        <begin position="169"/>
        <end position="178"/>
    </location>
</feature>
<keyword evidence="4" id="KW-1185">Reference proteome</keyword>
<dbReference type="RefSeq" id="XP_028545790.1">
    <property type="nucleotide sequence ID" value="XM_028689989.1"/>
</dbReference>
<protein>
    <submittedName>
        <fullName evidence="3">Variable surface protein</fullName>
    </submittedName>
</protein>
<sequence length="542" mass="60138">MYKDITIFLKVYFRMAEITISVVSSNRDHLKKECIDAYLQLNELQIYKNGETYNTNICNECKKFNELEIGLNIKLEACVVEGYVPDVLYNEQSVNELRKRCERISECNNNGVPPVQQDLRSNSNTLNSHGKNQNEFNGHEPEKKNFSQEHHDKNTQSHSDEGKVEETTFIFNHQSGTSVERDIHTAQRSGSDEQEISTLVTRSSDSSSQTIHEGDPDLISVSQETSSETKTNYSGVHDLATGDNPHHMKSGDDSDKVNEDPHSHGPANKVSDSLSVYSQDSAPEEHRGDNSVQSITNSLGLNNVESGRIGIIIPSSSHAYGDNINTDAKGSGDATSSEIQHSDSSLSSEGALSRDTQEICAVEGTHVYPPGCSEGYYDKDRDKDPTDSHTSHNRAQEENTSENGSAHTVVMSSNENLKNSSDFSVIIDKDALREISNLGEPNGLSVTKPTGNIHSTGKGIVSDESNVDTQEIPYKKYIIMIIVPLAIILLCILLIKYTPLGTLFTKKKRKKRKVMKEKLQVLLEPSLASERRIQLAYSFSDH</sequence>
<dbReference type="Proteomes" id="UP000195521">
    <property type="component" value="Unassembled WGS sequence"/>
</dbReference>
<feature type="region of interest" description="Disordered" evidence="1">
    <location>
        <begin position="370"/>
        <end position="406"/>
    </location>
</feature>
<evidence type="ECO:0000313" key="4">
    <source>
        <dbReference type="Proteomes" id="UP000195521"/>
    </source>
</evidence>